<evidence type="ECO:0000256" key="2">
    <source>
        <dbReference type="ARBA" id="ARBA00023015"/>
    </source>
</evidence>
<evidence type="ECO:0000256" key="3">
    <source>
        <dbReference type="ARBA" id="ARBA00023125"/>
    </source>
</evidence>
<feature type="domain" description="Sugar-binding" evidence="5">
    <location>
        <begin position="13"/>
        <end position="175"/>
    </location>
</feature>
<dbReference type="STRING" id="1032480.MLP_13570"/>
<sequence length="176" mass="18350">MASRSPAPRSPRRRASQLLSELATLIGASPTFVPAPGLVGGAAMRQSLLADPAMETVATRWQDLTMALVGIGSLQPSALLQQSGNAIAPDDQATLLSLGAVGDVCTRFFDTEGQLVHSDLDSRIVGIDPETFRAIPRRIGFAGGARKHEAVRAAIAGNWVNVVVTDLATARALLAA</sequence>
<dbReference type="Gene3D" id="3.40.50.1360">
    <property type="match status" value="1"/>
</dbReference>
<comment type="similarity">
    <text evidence="1">Belongs to the SorC transcriptional regulatory family.</text>
</comment>
<dbReference type="Pfam" id="PF04198">
    <property type="entry name" value="Sugar-bind"/>
    <property type="match status" value="1"/>
</dbReference>
<organism evidence="6 7">
    <name type="scientific">Microlunatus phosphovorus (strain ATCC 700054 / DSM 10555 / JCM 9379 / NBRC 101784 / NCIMB 13414 / VKM Ac-1990 / NM-1)</name>
    <dbReference type="NCBI Taxonomy" id="1032480"/>
    <lineage>
        <taxon>Bacteria</taxon>
        <taxon>Bacillati</taxon>
        <taxon>Actinomycetota</taxon>
        <taxon>Actinomycetes</taxon>
        <taxon>Propionibacteriales</taxon>
        <taxon>Propionibacteriaceae</taxon>
        <taxon>Microlunatus</taxon>
    </lineage>
</organism>
<dbReference type="RefSeq" id="WP_013862254.1">
    <property type="nucleotide sequence ID" value="NC_015635.1"/>
</dbReference>
<dbReference type="AlphaFoldDB" id="F5XPR3"/>
<keyword evidence="4" id="KW-0804">Transcription</keyword>
<gene>
    <name evidence="6" type="ordered locus">MLP_13570</name>
</gene>
<dbReference type="eggNOG" id="COG2390">
    <property type="taxonomic scope" value="Bacteria"/>
</dbReference>
<evidence type="ECO:0000256" key="1">
    <source>
        <dbReference type="ARBA" id="ARBA00010466"/>
    </source>
</evidence>
<evidence type="ECO:0000259" key="5">
    <source>
        <dbReference type="Pfam" id="PF04198"/>
    </source>
</evidence>
<reference evidence="6 7" key="1">
    <citation type="submission" date="2011-05" db="EMBL/GenBank/DDBJ databases">
        <title>Whole genome sequence of Microlunatus phosphovorus NM-1.</title>
        <authorList>
            <person name="Hosoyama A."/>
            <person name="Sasaki K."/>
            <person name="Harada T."/>
            <person name="Igarashi R."/>
            <person name="Kawakoshi A."/>
            <person name="Sasagawa M."/>
            <person name="Fukada J."/>
            <person name="Nakamura S."/>
            <person name="Katano Y."/>
            <person name="Hanada S."/>
            <person name="Kamagata Y."/>
            <person name="Nakamura N."/>
            <person name="Yamazaki S."/>
            <person name="Fujita N."/>
        </authorList>
    </citation>
    <scope>NUCLEOTIDE SEQUENCE [LARGE SCALE GENOMIC DNA]</scope>
    <source>
        <strain evidence="7">ATCC 700054 / DSM 10555 / JCM 9379 / NBRC 101784 / NCIMB 13414 / VKM Ac-1990 / NM-1</strain>
    </source>
</reference>
<dbReference type="InterPro" id="IPR037171">
    <property type="entry name" value="NagB/RpiA_transferase-like"/>
</dbReference>
<evidence type="ECO:0000313" key="6">
    <source>
        <dbReference type="EMBL" id="BAK34371.1"/>
    </source>
</evidence>
<proteinExistence type="inferred from homology"/>
<dbReference type="PANTHER" id="PTHR34294:SF1">
    <property type="entry name" value="TRANSCRIPTIONAL REGULATOR LSRR"/>
    <property type="match status" value="1"/>
</dbReference>
<evidence type="ECO:0000256" key="4">
    <source>
        <dbReference type="ARBA" id="ARBA00023163"/>
    </source>
</evidence>
<name>F5XPR3_MICPN</name>
<keyword evidence="3" id="KW-0238">DNA-binding</keyword>
<dbReference type="PANTHER" id="PTHR34294">
    <property type="entry name" value="TRANSCRIPTIONAL REGULATOR-RELATED"/>
    <property type="match status" value="1"/>
</dbReference>
<dbReference type="HOGENOM" id="CLU_054506_3_0_11"/>
<dbReference type="GO" id="GO:0030246">
    <property type="term" value="F:carbohydrate binding"/>
    <property type="evidence" value="ECO:0007669"/>
    <property type="project" value="InterPro"/>
</dbReference>
<dbReference type="SUPFAM" id="SSF100950">
    <property type="entry name" value="NagB/RpiA/CoA transferase-like"/>
    <property type="match status" value="1"/>
</dbReference>
<protein>
    <recommendedName>
        <fullName evidence="5">Sugar-binding domain-containing protein</fullName>
    </recommendedName>
</protein>
<dbReference type="InterPro" id="IPR051054">
    <property type="entry name" value="SorC_transcr_regulators"/>
</dbReference>
<dbReference type="EMBL" id="AP012204">
    <property type="protein sequence ID" value="BAK34371.1"/>
    <property type="molecule type" value="Genomic_DNA"/>
</dbReference>
<dbReference type="InterPro" id="IPR007324">
    <property type="entry name" value="Sugar-bd_dom_put"/>
</dbReference>
<evidence type="ECO:0000313" key="7">
    <source>
        <dbReference type="Proteomes" id="UP000007947"/>
    </source>
</evidence>
<dbReference type="GO" id="GO:0003677">
    <property type="term" value="F:DNA binding"/>
    <property type="evidence" value="ECO:0007669"/>
    <property type="project" value="UniProtKB-KW"/>
</dbReference>
<accession>F5XPR3</accession>
<keyword evidence="2" id="KW-0805">Transcription regulation</keyword>
<dbReference type="KEGG" id="mph:MLP_13570"/>
<dbReference type="Proteomes" id="UP000007947">
    <property type="component" value="Chromosome"/>
</dbReference>
<keyword evidence="7" id="KW-1185">Reference proteome</keyword>